<evidence type="ECO:0000313" key="2">
    <source>
        <dbReference type="EMBL" id="KAG0250950.1"/>
    </source>
</evidence>
<accession>A0A9P6PS33</accession>
<reference evidence="2" key="1">
    <citation type="journal article" date="2020" name="Fungal Divers.">
        <title>Resolving the Mortierellaceae phylogeny through synthesis of multi-gene phylogenetics and phylogenomics.</title>
        <authorList>
            <person name="Vandepol N."/>
            <person name="Liber J."/>
            <person name="Desiro A."/>
            <person name="Na H."/>
            <person name="Kennedy M."/>
            <person name="Barry K."/>
            <person name="Grigoriev I.V."/>
            <person name="Miller A.N."/>
            <person name="O'Donnell K."/>
            <person name="Stajich J.E."/>
            <person name="Bonito G."/>
        </authorList>
    </citation>
    <scope>NUCLEOTIDE SEQUENCE</scope>
    <source>
        <strain evidence="2">BC1065</strain>
    </source>
</reference>
<name>A0A9P6PS33_9FUNG</name>
<dbReference type="OrthoDB" id="5340163at2759"/>
<gene>
    <name evidence="2" type="ORF">DFQ27_009119</name>
</gene>
<proteinExistence type="predicted"/>
<comment type="caution">
    <text evidence="2">The sequence shown here is derived from an EMBL/GenBank/DDBJ whole genome shotgun (WGS) entry which is preliminary data.</text>
</comment>
<dbReference type="InterPro" id="IPR025332">
    <property type="entry name" value="DUF4238"/>
</dbReference>
<protein>
    <submittedName>
        <fullName evidence="2">Uncharacterized protein</fullName>
    </submittedName>
</protein>
<dbReference type="AlphaFoldDB" id="A0A9P6PS33"/>
<feature type="region of interest" description="Disordered" evidence="1">
    <location>
        <begin position="49"/>
        <end position="74"/>
    </location>
</feature>
<dbReference type="EMBL" id="JAAAJB010000806">
    <property type="protein sequence ID" value="KAG0250950.1"/>
    <property type="molecule type" value="Genomic_DNA"/>
</dbReference>
<sequence>MTHTQNHQYFPRITLEAFADNYTPDTTNIRFVANRSTVYEATALPAAHLSSASRGSGQGKNSGRGRRGGQEENVQGELTLSSVRPDHHIKVHNVQDHITTLTDVTRAYAVENMYQGIDEADCTALDNRIATLEENSSAFIRRFGGKVDPWLTRAHLFDLKKFLTVMGYRAEHRWRQYHNNAFDVPTRVSILYHMGRRRLARMQDVWFDNLKWLAETPADDISEEHMKMLRRMDTPTAAGIVAAVKEYQGPVHAYELREFYDLCTAFVCVWEAEEGSEFILSNNCFGTFERRMSMDIHRFYVVSPRYAIVLVNRECIVGTMKSMASKMSWFRDRLRPVPLAVYKKRPDPTSPSDFTPDDVFKYQRGAASKRDVHLVNSILLDTRPKYLTFKSSLAMYKTLRYYDEIKHDWNMFECPHDYSHLKRELFADMNRTHS</sequence>
<evidence type="ECO:0000256" key="1">
    <source>
        <dbReference type="SAM" id="MobiDB-lite"/>
    </source>
</evidence>
<dbReference type="Proteomes" id="UP000807716">
    <property type="component" value="Unassembled WGS sequence"/>
</dbReference>
<organism evidence="2 3">
    <name type="scientific">Actinomortierella ambigua</name>
    <dbReference type="NCBI Taxonomy" id="1343610"/>
    <lineage>
        <taxon>Eukaryota</taxon>
        <taxon>Fungi</taxon>
        <taxon>Fungi incertae sedis</taxon>
        <taxon>Mucoromycota</taxon>
        <taxon>Mortierellomycotina</taxon>
        <taxon>Mortierellomycetes</taxon>
        <taxon>Mortierellales</taxon>
        <taxon>Mortierellaceae</taxon>
        <taxon>Actinomortierella</taxon>
    </lineage>
</organism>
<keyword evidence="3" id="KW-1185">Reference proteome</keyword>
<dbReference type="Pfam" id="PF14022">
    <property type="entry name" value="DUF4238"/>
    <property type="match status" value="1"/>
</dbReference>
<evidence type="ECO:0000313" key="3">
    <source>
        <dbReference type="Proteomes" id="UP000807716"/>
    </source>
</evidence>